<sequence>MSITPLPARRYLSPTLLAERWSITPKTLANWRHLGTGPTFTKIGGMVRYPISDVEAYEVVGRTEAVA</sequence>
<dbReference type="SUPFAM" id="SSF46955">
    <property type="entry name" value="Putative DNA-binding domain"/>
    <property type="match status" value="1"/>
</dbReference>
<dbReference type="InterPro" id="IPR009061">
    <property type="entry name" value="DNA-bd_dom_put_sf"/>
</dbReference>
<reference evidence="2" key="1">
    <citation type="journal article" date="2019" name="Int. J. Syst. Evol. Microbiol.">
        <title>The Global Catalogue of Microorganisms (GCM) 10K type strain sequencing project: providing services to taxonomists for standard genome sequencing and annotation.</title>
        <authorList>
            <consortium name="The Broad Institute Genomics Platform"/>
            <consortium name="The Broad Institute Genome Sequencing Center for Infectious Disease"/>
            <person name="Wu L."/>
            <person name="Ma J."/>
        </authorList>
    </citation>
    <scope>NUCLEOTIDE SEQUENCE [LARGE SCALE GENOMIC DNA]</scope>
    <source>
        <strain evidence="2">JCM 13518</strain>
    </source>
</reference>
<proteinExistence type="predicted"/>
<organism evidence="1 2">
    <name type="scientific">Aeromicrobium alkaliterrae</name>
    <dbReference type="NCBI Taxonomy" id="302168"/>
    <lineage>
        <taxon>Bacteria</taxon>
        <taxon>Bacillati</taxon>
        <taxon>Actinomycetota</taxon>
        <taxon>Actinomycetes</taxon>
        <taxon>Propionibacteriales</taxon>
        <taxon>Nocardioidaceae</taxon>
        <taxon>Aeromicrobium</taxon>
    </lineage>
</organism>
<keyword evidence="2" id="KW-1185">Reference proteome</keyword>
<dbReference type="EMBL" id="BAAAME010000007">
    <property type="protein sequence ID" value="GAA1751089.1"/>
    <property type="molecule type" value="Genomic_DNA"/>
</dbReference>
<name>A0ABP4WEL6_9ACTN</name>
<gene>
    <name evidence="1" type="ORF">GCM10009710_33570</name>
</gene>
<accession>A0ABP4WEL6</accession>
<evidence type="ECO:0000313" key="1">
    <source>
        <dbReference type="EMBL" id="GAA1751089.1"/>
    </source>
</evidence>
<comment type="caution">
    <text evidence="1">The sequence shown here is derived from an EMBL/GenBank/DDBJ whole genome shotgun (WGS) entry which is preliminary data.</text>
</comment>
<dbReference type="RefSeq" id="WP_344203751.1">
    <property type="nucleotide sequence ID" value="NZ_BAAAME010000007.1"/>
</dbReference>
<evidence type="ECO:0000313" key="2">
    <source>
        <dbReference type="Proteomes" id="UP001501057"/>
    </source>
</evidence>
<evidence type="ECO:0008006" key="3">
    <source>
        <dbReference type="Google" id="ProtNLM"/>
    </source>
</evidence>
<protein>
    <recommendedName>
        <fullName evidence="3">Helix-turn-helix domain-containing protein</fullName>
    </recommendedName>
</protein>
<dbReference type="Proteomes" id="UP001501057">
    <property type="component" value="Unassembled WGS sequence"/>
</dbReference>